<dbReference type="VEuPathDB" id="FungiDB:I7I50_00728"/>
<dbReference type="RefSeq" id="XP_045290680.1">
    <property type="nucleotide sequence ID" value="XM_045428894.1"/>
</dbReference>
<feature type="region of interest" description="Disordered" evidence="1">
    <location>
        <begin position="124"/>
        <end position="151"/>
    </location>
</feature>
<reference evidence="2" key="1">
    <citation type="submission" date="2009-02" db="EMBL/GenBank/DDBJ databases">
        <title>The Genome Sequence of Ajellomyces capsulatus strain G186AR.</title>
        <authorList>
            <consortium name="The Broad Institute Genome Sequencing Platform"/>
            <person name="Champion M."/>
            <person name="Cuomo C."/>
            <person name="Ma L.-J."/>
            <person name="Henn M.R."/>
            <person name="Sil A."/>
            <person name="Goldman B."/>
            <person name="Young S.K."/>
            <person name="Kodira C.D."/>
            <person name="Zeng Q."/>
            <person name="Koehrsen M."/>
            <person name="Alvarado L."/>
            <person name="Berlin A."/>
            <person name="Borenstein D."/>
            <person name="Chen Z."/>
            <person name="Engels R."/>
            <person name="Freedman E."/>
            <person name="Gellesch M."/>
            <person name="Goldberg J."/>
            <person name="Griggs A."/>
            <person name="Gujja S."/>
            <person name="Heiman D."/>
            <person name="Hepburn T."/>
            <person name="Howarth C."/>
            <person name="Jen D."/>
            <person name="Larson L."/>
            <person name="Lewis B."/>
            <person name="Mehta T."/>
            <person name="Park D."/>
            <person name="Pearson M."/>
            <person name="Roberts A."/>
            <person name="Saif S."/>
            <person name="Shea T."/>
            <person name="Shenoy N."/>
            <person name="Sisk P."/>
            <person name="Stolte C."/>
            <person name="Sykes S."/>
            <person name="Walk T."/>
            <person name="White J."/>
            <person name="Yandava C."/>
            <person name="Klein B."/>
            <person name="McEwen J.G."/>
            <person name="Puccia R."/>
            <person name="Goldman G.H."/>
            <person name="Felipe M.S."/>
            <person name="Nino-Vega G."/>
            <person name="San-Blas G."/>
            <person name="Taylor J."/>
            <person name="Mendoza L."/>
            <person name="Galagan J."/>
            <person name="Nusbaum C."/>
            <person name="Birren B."/>
        </authorList>
    </citation>
    <scope>NUCLEOTIDE SEQUENCE</scope>
    <source>
        <strain evidence="2">G186AR</strain>
    </source>
</reference>
<dbReference type="InParanoid" id="C0NG29"/>
<feature type="region of interest" description="Disordered" evidence="1">
    <location>
        <begin position="73"/>
        <end position="101"/>
    </location>
</feature>
<dbReference type="GeneID" id="69034861"/>
<dbReference type="AlphaFoldDB" id="C0NG29"/>
<evidence type="ECO:0000313" key="3">
    <source>
        <dbReference type="Proteomes" id="UP000001631"/>
    </source>
</evidence>
<sequence>MCRWSTALYTCGHRSPPVRVEEESCEDSLSCLYDGSDAVFKVSYQCRLCDPWEGPPSPQRQPAAAVEVAVTATPRPTTATKSKQKSIAILSPPRRRRGLGKAIKRGFRKTRMCICQTKRTSSGMSTRVSADGHSKEGSIITPTSPEIPTFF</sequence>
<gene>
    <name evidence="2" type="ORF">HCBG_01845</name>
</gene>
<dbReference type="EMBL" id="GG663364">
    <property type="protein sequence ID" value="EEH10200.1"/>
    <property type="molecule type" value="Genomic_DNA"/>
</dbReference>
<evidence type="ECO:0000256" key="1">
    <source>
        <dbReference type="SAM" id="MobiDB-lite"/>
    </source>
</evidence>
<protein>
    <submittedName>
        <fullName evidence="2">Uncharacterized protein</fullName>
    </submittedName>
</protein>
<proteinExistence type="predicted"/>
<name>C0NG29_AJECG</name>
<keyword evidence="3" id="KW-1185">Reference proteome</keyword>
<organism evidence="2 3">
    <name type="scientific">Ajellomyces capsulatus (strain G186AR / H82 / ATCC MYA-2454 / RMSCC 2432)</name>
    <name type="common">Darling's disease fungus</name>
    <name type="synonym">Histoplasma capsulatum</name>
    <dbReference type="NCBI Taxonomy" id="447093"/>
    <lineage>
        <taxon>Eukaryota</taxon>
        <taxon>Fungi</taxon>
        <taxon>Dikarya</taxon>
        <taxon>Ascomycota</taxon>
        <taxon>Pezizomycotina</taxon>
        <taxon>Eurotiomycetes</taxon>
        <taxon>Eurotiomycetidae</taxon>
        <taxon>Onygenales</taxon>
        <taxon>Ajellomycetaceae</taxon>
        <taxon>Histoplasma</taxon>
    </lineage>
</organism>
<feature type="compositionally biased region" description="Polar residues" evidence="1">
    <location>
        <begin position="140"/>
        <end position="151"/>
    </location>
</feature>
<dbReference type="Proteomes" id="UP000001631">
    <property type="component" value="Unassembled WGS sequence"/>
</dbReference>
<accession>C0NG29</accession>
<dbReference type="HOGENOM" id="CLU_1730898_0_0_1"/>
<evidence type="ECO:0000313" key="2">
    <source>
        <dbReference type="EMBL" id="EEH10200.1"/>
    </source>
</evidence>